<dbReference type="EMBL" id="BJYS01000042">
    <property type="protein sequence ID" value="GEO06680.1"/>
    <property type="molecule type" value="Genomic_DNA"/>
</dbReference>
<gene>
    <name evidence="1" type="ORF">AAE02nite_43440</name>
</gene>
<sequence length="308" mass="36788">MKKPVKDIEDLNAEFKKLNEKEELLEKRFMAIAMDYQHYIDNSWGQEQIYELRDNVLYRFFSAKLHTELLMRQHFAIEHRFNELFKIDPNKILGDYYPSNPYFDHSEKEVSAIFDSILYHVVSIFDYLSTLSNYVCGDKQNRHDTLMWNQLTRCARDPNNHFGKKPISKIIKDLDNQFINKLYGHRSFLIHKKADLNRYAFTFQLGKENTMTARFIASEKFTKQFKELKKLTEEYYLTTKFIVFWLLNETIESVTDLLFGLKKEMESNQQVSFGFLGLHDPKTNMLLPVSSAYWHEDQYLENLENDNS</sequence>
<dbReference type="OrthoDB" id="1376705at2"/>
<evidence type="ECO:0000313" key="2">
    <source>
        <dbReference type="Proteomes" id="UP000321532"/>
    </source>
</evidence>
<name>A0A512B404_9BACT</name>
<accession>A0A512B404</accession>
<organism evidence="1 2">
    <name type="scientific">Adhaeribacter aerolatus</name>
    <dbReference type="NCBI Taxonomy" id="670289"/>
    <lineage>
        <taxon>Bacteria</taxon>
        <taxon>Pseudomonadati</taxon>
        <taxon>Bacteroidota</taxon>
        <taxon>Cytophagia</taxon>
        <taxon>Cytophagales</taxon>
        <taxon>Hymenobacteraceae</taxon>
        <taxon>Adhaeribacter</taxon>
    </lineage>
</organism>
<keyword evidence="2" id="KW-1185">Reference proteome</keyword>
<proteinExistence type="predicted"/>
<protein>
    <submittedName>
        <fullName evidence="1">Uncharacterized protein</fullName>
    </submittedName>
</protein>
<comment type="caution">
    <text evidence="1">The sequence shown here is derived from an EMBL/GenBank/DDBJ whole genome shotgun (WGS) entry which is preliminary data.</text>
</comment>
<dbReference type="Proteomes" id="UP000321532">
    <property type="component" value="Unassembled WGS sequence"/>
</dbReference>
<evidence type="ECO:0000313" key="1">
    <source>
        <dbReference type="EMBL" id="GEO06680.1"/>
    </source>
</evidence>
<dbReference type="RefSeq" id="WP_146903218.1">
    <property type="nucleotide sequence ID" value="NZ_BJYS01000042.1"/>
</dbReference>
<dbReference type="AlphaFoldDB" id="A0A512B404"/>
<reference evidence="1 2" key="1">
    <citation type="submission" date="2019-07" db="EMBL/GenBank/DDBJ databases">
        <title>Whole genome shotgun sequence of Adhaeribacter aerolatus NBRC 106133.</title>
        <authorList>
            <person name="Hosoyama A."/>
            <person name="Uohara A."/>
            <person name="Ohji S."/>
            <person name="Ichikawa N."/>
        </authorList>
    </citation>
    <scope>NUCLEOTIDE SEQUENCE [LARGE SCALE GENOMIC DNA]</scope>
    <source>
        <strain evidence="1 2">NBRC 106133</strain>
    </source>
</reference>